<name>A0ABN1LHQ1_9ALTE</name>
<evidence type="ECO:0000259" key="3">
    <source>
        <dbReference type="PROSITE" id="PS50887"/>
    </source>
</evidence>
<feature type="domain" description="GGDEF" evidence="3">
    <location>
        <begin position="474"/>
        <end position="607"/>
    </location>
</feature>
<dbReference type="InterPro" id="IPR003018">
    <property type="entry name" value="GAF"/>
</dbReference>
<dbReference type="InterPro" id="IPR000160">
    <property type="entry name" value="GGDEF_dom"/>
</dbReference>
<dbReference type="InterPro" id="IPR043128">
    <property type="entry name" value="Rev_trsase/Diguanyl_cyclase"/>
</dbReference>
<dbReference type="PROSITE" id="PS50887">
    <property type="entry name" value="GGDEF"/>
    <property type="match status" value="1"/>
</dbReference>
<evidence type="ECO:0000259" key="2">
    <source>
        <dbReference type="PROSITE" id="PS50883"/>
    </source>
</evidence>
<keyword evidence="1" id="KW-0175">Coiled coil</keyword>
<dbReference type="SMART" id="SM00065">
    <property type="entry name" value="GAF"/>
    <property type="match status" value="2"/>
</dbReference>
<dbReference type="SUPFAM" id="SSF55073">
    <property type="entry name" value="Nucleotide cyclase"/>
    <property type="match status" value="1"/>
</dbReference>
<feature type="domain" description="EAL" evidence="2">
    <location>
        <begin position="616"/>
        <end position="872"/>
    </location>
</feature>
<dbReference type="SMART" id="SM00052">
    <property type="entry name" value="EAL"/>
    <property type="match status" value="1"/>
</dbReference>
<dbReference type="CDD" id="cd01949">
    <property type="entry name" value="GGDEF"/>
    <property type="match status" value="1"/>
</dbReference>
<dbReference type="InterPro" id="IPR029016">
    <property type="entry name" value="GAF-like_dom_sf"/>
</dbReference>
<dbReference type="RefSeq" id="WP_343858801.1">
    <property type="nucleotide sequence ID" value="NZ_BAAAFD010000004.1"/>
</dbReference>
<gene>
    <name evidence="4" type="ORF">GCM10009114_17310</name>
</gene>
<organism evidence="4 5">
    <name type="scientific">Aliiglaciecola litoralis</name>
    <dbReference type="NCBI Taxonomy" id="582857"/>
    <lineage>
        <taxon>Bacteria</taxon>
        <taxon>Pseudomonadati</taxon>
        <taxon>Pseudomonadota</taxon>
        <taxon>Gammaproteobacteria</taxon>
        <taxon>Alteromonadales</taxon>
        <taxon>Alteromonadaceae</taxon>
        <taxon>Aliiglaciecola</taxon>
    </lineage>
</organism>
<dbReference type="Pfam" id="PF13185">
    <property type="entry name" value="GAF_2"/>
    <property type="match status" value="2"/>
</dbReference>
<dbReference type="CDD" id="cd01948">
    <property type="entry name" value="EAL"/>
    <property type="match status" value="1"/>
</dbReference>
<dbReference type="SUPFAM" id="SSF55781">
    <property type="entry name" value="GAF domain-like"/>
    <property type="match status" value="2"/>
</dbReference>
<dbReference type="PROSITE" id="PS50883">
    <property type="entry name" value="EAL"/>
    <property type="match status" value="1"/>
</dbReference>
<dbReference type="PANTHER" id="PTHR44757">
    <property type="entry name" value="DIGUANYLATE CYCLASE DGCP"/>
    <property type="match status" value="1"/>
</dbReference>
<dbReference type="Gene3D" id="3.30.450.40">
    <property type="match status" value="2"/>
</dbReference>
<protein>
    <submittedName>
        <fullName evidence="4">EAL domain-containing protein</fullName>
    </submittedName>
</protein>
<dbReference type="Gene3D" id="3.30.70.270">
    <property type="match status" value="1"/>
</dbReference>
<dbReference type="Gene3D" id="3.20.20.450">
    <property type="entry name" value="EAL domain"/>
    <property type="match status" value="1"/>
</dbReference>
<keyword evidence="5" id="KW-1185">Reference proteome</keyword>
<evidence type="ECO:0000256" key="1">
    <source>
        <dbReference type="SAM" id="Coils"/>
    </source>
</evidence>
<dbReference type="InterPro" id="IPR052155">
    <property type="entry name" value="Biofilm_reg_signaling"/>
</dbReference>
<dbReference type="SMART" id="SM00267">
    <property type="entry name" value="GGDEF"/>
    <property type="match status" value="1"/>
</dbReference>
<dbReference type="InterPro" id="IPR029787">
    <property type="entry name" value="Nucleotide_cyclase"/>
</dbReference>
<dbReference type="Pfam" id="PF00990">
    <property type="entry name" value="GGDEF"/>
    <property type="match status" value="1"/>
</dbReference>
<dbReference type="InterPro" id="IPR035919">
    <property type="entry name" value="EAL_sf"/>
</dbReference>
<dbReference type="NCBIfam" id="TIGR00254">
    <property type="entry name" value="GGDEF"/>
    <property type="match status" value="1"/>
</dbReference>
<dbReference type="Proteomes" id="UP001500359">
    <property type="component" value="Unassembled WGS sequence"/>
</dbReference>
<dbReference type="InterPro" id="IPR001633">
    <property type="entry name" value="EAL_dom"/>
</dbReference>
<proteinExistence type="predicted"/>
<dbReference type="SUPFAM" id="SSF141868">
    <property type="entry name" value="EAL domain-like"/>
    <property type="match status" value="1"/>
</dbReference>
<evidence type="ECO:0000313" key="5">
    <source>
        <dbReference type="Proteomes" id="UP001500359"/>
    </source>
</evidence>
<evidence type="ECO:0000313" key="4">
    <source>
        <dbReference type="EMBL" id="GAA0856216.1"/>
    </source>
</evidence>
<feature type="coiled-coil region" evidence="1">
    <location>
        <begin position="198"/>
        <end position="232"/>
    </location>
</feature>
<sequence length="877" mass="100371">MTNKISAGTLTEEELRELVPQLQQLTEKYKRSEQIQRALFDISELAGSISELSRLYNAIHEIVGEFMNAQNFFVALYENDEKIVKFPYFVDEFDEGVLKELPASDLMGGITGYILRSGNPLVLTEETFLEQGKKLGFKSFGKIPIDLIGVPLKRGNRVIGAMVVQSYDKDVRYAQDDLDLLIFVSQHIVNALDRVKSRELTEQTIRERTKQLREINDELQDEILERQKVESLQQALFEISEIAASIEGEMSDFYASLHDILARLLSAPNCYVAMLNDKQDYLEFPYYSDEIDSTIESRPLGHGLTEYVLRSGRAELIDASRVKELADDNELDKQTAENMIKHSNSWIGSPLIVEGVISGVIAVQTYGETAKYSFRDLELMKFVSHHIAVAIERKRAAEAIQKYNLQLSKKVRERTDELHKTNVYLKKQIEERKEIELKLIHDAHHDALTNLPNRVMFNSRLELAVANKNRYPEHNFAVLFIDLDRFKQINDSLGHHAGDMFLIEVASRIAKCIRAHDLLARLGGDEFVILLDSFDDFTDVEEVANRIIYSIAQPFTLEGKEMYSGASIGIANVDAGYQSADELIRDADAAMYQAKSLGRGRYVLFDTSMRQKLLEELELENELRRTLKAESFDCHVQSVLDFNQDTYLYHEFFVRWVHPTLGKIKREQFWKIAQNSGLTLEVDNYMLDQALKVLSHWKSLSGAQSEQKIAINLSINHLSQSKFVNQLIDRVKAADIEPSNLVFEIDENELNRRAQFMLPAIKKLKRIGVILVLDNFGSGLASLSYLYSYPFDFVKIDHRFVRSVTRSKRNYSLIQSVLAISDQLSFKLIAEGIENKDQYQALFDAGCHYGQGLFLEPPMSMKTIMNRDSLPRRQNVS</sequence>
<reference evidence="5" key="1">
    <citation type="journal article" date="2019" name="Int. J. Syst. Evol. Microbiol.">
        <title>The Global Catalogue of Microorganisms (GCM) 10K type strain sequencing project: providing services to taxonomists for standard genome sequencing and annotation.</title>
        <authorList>
            <consortium name="The Broad Institute Genomics Platform"/>
            <consortium name="The Broad Institute Genome Sequencing Center for Infectious Disease"/>
            <person name="Wu L."/>
            <person name="Ma J."/>
        </authorList>
    </citation>
    <scope>NUCLEOTIDE SEQUENCE [LARGE SCALE GENOMIC DNA]</scope>
    <source>
        <strain evidence="5">JCM 15896</strain>
    </source>
</reference>
<dbReference type="PANTHER" id="PTHR44757:SF2">
    <property type="entry name" value="BIOFILM ARCHITECTURE MAINTENANCE PROTEIN MBAA"/>
    <property type="match status" value="1"/>
</dbReference>
<dbReference type="Pfam" id="PF00563">
    <property type="entry name" value="EAL"/>
    <property type="match status" value="1"/>
</dbReference>
<accession>A0ABN1LHQ1</accession>
<dbReference type="EMBL" id="BAAAFD010000004">
    <property type="protein sequence ID" value="GAA0856216.1"/>
    <property type="molecule type" value="Genomic_DNA"/>
</dbReference>
<comment type="caution">
    <text evidence="4">The sequence shown here is derived from an EMBL/GenBank/DDBJ whole genome shotgun (WGS) entry which is preliminary data.</text>
</comment>